<protein>
    <submittedName>
        <fullName evidence="1">Uncharacterized protein</fullName>
    </submittedName>
</protein>
<proteinExistence type="predicted"/>
<reference evidence="1 2" key="1">
    <citation type="journal article" date="2019" name="Sci. Rep.">
        <title>Orb-weaving spider Araneus ventricosus genome elucidates the spidroin gene catalogue.</title>
        <authorList>
            <person name="Kono N."/>
            <person name="Nakamura H."/>
            <person name="Ohtoshi R."/>
            <person name="Moran D.A.P."/>
            <person name="Shinohara A."/>
            <person name="Yoshida Y."/>
            <person name="Fujiwara M."/>
            <person name="Mori M."/>
            <person name="Tomita M."/>
            <person name="Arakawa K."/>
        </authorList>
    </citation>
    <scope>NUCLEOTIDE SEQUENCE [LARGE SCALE GENOMIC DNA]</scope>
</reference>
<organism evidence="1 2">
    <name type="scientific">Araneus ventricosus</name>
    <name type="common">Orbweaver spider</name>
    <name type="synonym">Epeira ventricosa</name>
    <dbReference type="NCBI Taxonomy" id="182803"/>
    <lineage>
        <taxon>Eukaryota</taxon>
        <taxon>Metazoa</taxon>
        <taxon>Ecdysozoa</taxon>
        <taxon>Arthropoda</taxon>
        <taxon>Chelicerata</taxon>
        <taxon>Arachnida</taxon>
        <taxon>Araneae</taxon>
        <taxon>Araneomorphae</taxon>
        <taxon>Entelegynae</taxon>
        <taxon>Araneoidea</taxon>
        <taxon>Araneidae</taxon>
        <taxon>Araneus</taxon>
    </lineage>
</organism>
<dbReference type="EMBL" id="BGPR01000359">
    <property type="protein sequence ID" value="GBM15437.1"/>
    <property type="molecule type" value="Genomic_DNA"/>
</dbReference>
<gene>
    <name evidence="1" type="ORF">AVEN_199684_1</name>
</gene>
<dbReference type="Proteomes" id="UP000499080">
    <property type="component" value="Unassembled WGS sequence"/>
</dbReference>
<sequence>MIPVSRACNFIQRLLSLLLPKGENLRRNRRTTLRCFSDQAPGYKKEVNGTSDNGNKIQEILLSPQRGRKKLVTEIMRIVLGGSKAGDKRKKGVELLIEGVR</sequence>
<evidence type="ECO:0000313" key="2">
    <source>
        <dbReference type="Proteomes" id="UP000499080"/>
    </source>
</evidence>
<keyword evidence="2" id="KW-1185">Reference proteome</keyword>
<accession>A0A4Y2DH34</accession>
<name>A0A4Y2DH34_ARAVE</name>
<comment type="caution">
    <text evidence="1">The sequence shown here is derived from an EMBL/GenBank/DDBJ whole genome shotgun (WGS) entry which is preliminary data.</text>
</comment>
<dbReference type="AlphaFoldDB" id="A0A4Y2DH34"/>
<evidence type="ECO:0000313" key="1">
    <source>
        <dbReference type="EMBL" id="GBM15437.1"/>
    </source>
</evidence>